<dbReference type="AlphaFoldDB" id="A0A6D2HIK5"/>
<evidence type="ECO:0000313" key="3">
    <source>
        <dbReference type="Proteomes" id="UP000467841"/>
    </source>
</evidence>
<evidence type="ECO:0000313" key="2">
    <source>
        <dbReference type="EMBL" id="CAA7015137.1"/>
    </source>
</evidence>
<feature type="compositionally biased region" description="Low complexity" evidence="1">
    <location>
        <begin position="148"/>
        <end position="167"/>
    </location>
</feature>
<dbReference type="EMBL" id="CACVBM020000144">
    <property type="protein sequence ID" value="CAA7015137.1"/>
    <property type="molecule type" value="Genomic_DNA"/>
</dbReference>
<comment type="caution">
    <text evidence="2">The sequence shown here is derived from an EMBL/GenBank/DDBJ whole genome shotgun (WGS) entry which is preliminary data.</text>
</comment>
<dbReference type="Proteomes" id="UP000467841">
    <property type="component" value="Unassembled WGS sequence"/>
</dbReference>
<name>A0A6D2HIK5_9BRAS</name>
<evidence type="ECO:0000256" key="1">
    <source>
        <dbReference type="SAM" id="MobiDB-lite"/>
    </source>
</evidence>
<feature type="compositionally biased region" description="Basic and acidic residues" evidence="1">
    <location>
        <begin position="127"/>
        <end position="142"/>
    </location>
</feature>
<sequence>MKRRLEARKQGSVMNSSAHHEERRAVYTNKARSRITLGNRQHDHSDPCHKVKLPPLLKFMDIALPEQDWFLRGMHNGSTSIALSIPHLASRRSFYRTPISQTPTAEDGILFLPRLISCSWMEAMPVDENKGEEGEPSSRKTSELGSLTSSPTTRSGSVRRSSRRTSTLACFKSGARNKMR</sequence>
<keyword evidence="3" id="KW-1185">Reference proteome</keyword>
<gene>
    <name evidence="2" type="ORF">MERR_LOCUS2372</name>
</gene>
<proteinExistence type="predicted"/>
<feature type="region of interest" description="Disordered" evidence="1">
    <location>
        <begin position="127"/>
        <end position="180"/>
    </location>
</feature>
<protein>
    <submittedName>
        <fullName evidence="2">Uncharacterized protein</fullName>
    </submittedName>
</protein>
<feature type="region of interest" description="Disordered" evidence="1">
    <location>
        <begin position="1"/>
        <end position="23"/>
    </location>
</feature>
<organism evidence="2 3">
    <name type="scientific">Microthlaspi erraticum</name>
    <dbReference type="NCBI Taxonomy" id="1685480"/>
    <lineage>
        <taxon>Eukaryota</taxon>
        <taxon>Viridiplantae</taxon>
        <taxon>Streptophyta</taxon>
        <taxon>Embryophyta</taxon>
        <taxon>Tracheophyta</taxon>
        <taxon>Spermatophyta</taxon>
        <taxon>Magnoliopsida</taxon>
        <taxon>eudicotyledons</taxon>
        <taxon>Gunneridae</taxon>
        <taxon>Pentapetalae</taxon>
        <taxon>rosids</taxon>
        <taxon>malvids</taxon>
        <taxon>Brassicales</taxon>
        <taxon>Brassicaceae</taxon>
        <taxon>Coluteocarpeae</taxon>
        <taxon>Microthlaspi</taxon>
    </lineage>
</organism>
<reference evidence="2" key="1">
    <citation type="submission" date="2020-01" db="EMBL/GenBank/DDBJ databases">
        <authorList>
            <person name="Mishra B."/>
        </authorList>
    </citation>
    <scope>NUCLEOTIDE SEQUENCE [LARGE SCALE GENOMIC DNA]</scope>
</reference>
<accession>A0A6D2HIK5</accession>